<keyword evidence="1" id="KW-0472">Membrane</keyword>
<dbReference type="EMBL" id="PUGF01000023">
    <property type="protein sequence ID" value="PRC91451.1"/>
    <property type="molecule type" value="Genomic_DNA"/>
</dbReference>
<dbReference type="InterPro" id="IPR010406">
    <property type="entry name" value="DUF1003"/>
</dbReference>
<protein>
    <submittedName>
        <fullName evidence="2">Putative membrane protein</fullName>
    </submittedName>
</protein>
<keyword evidence="3" id="KW-1185">Reference proteome</keyword>
<evidence type="ECO:0000313" key="3">
    <source>
        <dbReference type="Proteomes" id="UP000237839"/>
    </source>
</evidence>
<dbReference type="Proteomes" id="UP000237839">
    <property type="component" value="Unassembled WGS sequence"/>
</dbReference>
<accession>A0A2S9GUR6</accession>
<dbReference type="AlphaFoldDB" id="A0A2S9GUR6"/>
<comment type="caution">
    <text evidence="2">The sequence shown here is derived from an EMBL/GenBank/DDBJ whole genome shotgun (WGS) entry which is preliminary data.</text>
</comment>
<reference evidence="2 3" key="1">
    <citation type="submission" date="2018-02" db="EMBL/GenBank/DDBJ databases">
        <title>Solimicrobium silvestre gen. nov., sp. nov., isolated from alpine forest soil.</title>
        <authorList>
            <person name="Margesin R."/>
            <person name="Albuquerque L."/>
            <person name="Zhang D.-C."/>
            <person name="Froufe H.J.C."/>
            <person name="Severino R."/>
            <person name="Roxo I."/>
            <person name="Egas C."/>
            <person name="Da Costa M.S."/>
        </authorList>
    </citation>
    <scope>NUCLEOTIDE SEQUENCE [LARGE SCALE GENOMIC DNA]</scope>
    <source>
        <strain evidence="2 3">S20-91</strain>
    </source>
</reference>
<keyword evidence="1" id="KW-1133">Transmembrane helix</keyword>
<feature type="transmembrane region" description="Helical" evidence="1">
    <location>
        <begin position="81"/>
        <end position="99"/>
    </location>
</feature>
<dbReference type="OrthoDB" id="9795736at2"/>
<sequence>MNEPESSLDPITQNTKTILELSQFEEKSITRHQRILEYVSGVIGRPFFLGLTLLFVSFWIAANLLAHRMGFNVFDPPPFPLLQGLVGVGALLTTIIVLIKQNRLSKMEDRRAHLELQVNLLTEQKATKLISLMEELRRDLPMIKDRYDAESIALQVPTNPNSVLAALDGRKEKGGKHVKPDSVD</sequence>
<feature type="transmembrane region" description="Helical" evidence="1">
    <location>
        <begin position="35"/>
        <end position="61"/>
    </location>
</feature>
<evidence type="ECO:0000256" key="1">
    <source>
        <dbReference type="SAM" id="Phobius"/>
    </source>
</evidence>
<dbReference type="RefSeq" id="WP_105533611.1">
    <property type="nucleotide sequence ID" value="NZ_PUGF01000023.1"/>
</dbReference>
<name>A0A2S9GUR6_9BURK</name>
<gene>
    <name evidence="2" type="ORF">S2091_3866</name>
</gene>
<evidence type="ECO:0000313" key="2">
    <source>
        <dbReference type="EMBL" id="PRC91451.1"/>
    </source>
</evidence>
<organism evidence="2 3">
    <name type="scientific">Solimicrobium silvestre</name>
    <dbReference type="NCBI Taxonomy" id="2099400"/>
    <lineage>
        <taxon>Bacteria</taxon>
        <taxon>Pseudomonadati</taxon>
        <taxon>Pseudomonadota</taxon>
        <taxon>Betaproteobacteria</taxon>
        <taxon>Burkholderiales</taxon>
        <taxon>Oxalobacteraceae</taxon>
        <taxon>Solimicrobium</taxon>
    </lineage>
</organism>
<keyword evidence="1" id="KW-0812">Transmembrane</keyword>
<proteinExistence type="predicted"/>
<dbReference type="Pfam" id="PF06210">
    <property type="entry name" value="DUF1003"/>
    <property type="match status" value="1"/>
</dbReference>